<dbReference type="KEGG" id="pfj:MYCFIDRAFT_178673"/>
<sequence>MAVLHSISHALNRPGPRYARYDQDIAMCHVRLRRLAGQSTSSGRLTRHFSRETALGSGVHGGTANARRAFCYIMAEKDKMRTAIIVALSFGISINQHQHAVESARTWTLLITQILATALKRPGNVSHYCFRPTAFAMLNTHILKLLFMTMQSCSTPRLGLADGSVTDLPIRVGSLARSAISMIRPKHRILHTASCRLAVPGGQAEVTNSPLGLSRHVRERNNPVPRAKYCSMSVAHADFGARLRWTFEAKIDPRPCVLVHCIVHITMPRSACLCADRCSCAFTCYRYVLAPLATTHRLDPAHEWRAPFLPYTQDESNKSWAVFGDRFDWDQHCDSWCCGAGCGGIFRPIEFFFFKYQSSKKPRIPQQPNPKLQHPQIMPKCCMQAPGFVGFQIWPIHCEAPRLCDDAPLNQIWSTDIFISQSASIAPSKSEQVSVARVGREEAAGTDAYEPVACIACHGTRIAVCTPSYALRSQLRTVGKLGFPPSLHLSLFDYRPSRRRLQRRSRSVTSMLPAHELAWKGTASSDDTCHNCFWKVTARSTIRGPKPWHRHSKHDRMFFDTYFEQHLQVLQTHSSKDESVAEEKSCMIEKQAPVQNALKTYCAKPTRPRGRTMQPRWR</sequence>
<name>M2ZHC4_PSEFD</name>
<dbReference type="RefSeq" id="XP_007930898.1">
    <property type="nucleotide sequence ID" value="XM_007932707.1"/>
</dbReference>
<reference evidence="1 2" key="1">
    <citation type="journal article" date="2012" name="PLoS Pathog.">
        <title>Diverse lifestyles and strategies of plant pathogenesis encoded in the genomes of eighteen Dothideomycetes fungi.</title>
        <authorList>
            <person name="Ohm R.A."/>
            <person name="Feau N."/>
            <person name="Henrissat B."/>
            <person name="Schoch C.L."/>
            <person name="Horwitz B.A."/>
            <person name="Barry K.W."/>
            <person name="Condon B.J."/>
            <person name="Copeland A.C."/>
            <person name="Dhillon B."/>
            <person name="Glaser F."/>
            <person name="Hesse C.N."/>
            <person name="Kosti I."/>
            <person name="LaButti K."/>
            <person name="Lindquist E.A."/>
            <person name="Lucas S."/>
            <person name="Salamov A.A."/>
            <person name="Bradshaw R.E."/>
            <person name="Ciuffetti L."/>
            <person name="Hamelin R.C."/>
            <person name="Kema G.H.J."/>
            <person name="Lawrence C."/>
            <person name="Scott J.A."/>
            <person name="Spatafora J.W."/>
            <person name="Turgeon B.G."/>
            <person name="de Wit P.J.G.M."/>
            <person name="Zhong S."/>
            <person name="Goodwin S.B."/>
            <person name="Grigoriev I.V."/>
        </authorList>
    </citation>
    <scope>NUCLEOTIDE SEQUENCE [LARGE SCALE GENOMIC DNA]</scope>
    <source>
        <strain evidence="1 2">CIRAD86</strain>
    </source>
</reference>
<keyword evidence="2" id="KW-1185">Reference proteome</keyword>
<dbReference type="VEuPathDB" id="FungiDB:MYCFIDRAFT_178673"/>
<evidence type="ECO:0000313" key="2">
    <source>
        <dbReference type="Proteomes" id="UP000016932"/>
    </source>
</evidence>
<accession>M2ZHC4</accession>
<dbReference type="GeneID" id="19333977"/>
<dbReference type="EMBL" id="KB446563">
    <property type="protein sequence ID" value="EME78539.1"/>
    <property type="molecule type" value="Genomic_DNA"/>
</dbReference>
<proteinExistence type="predicted"/>
<evidence type="ECO:0000313" key="1">
    <source>
        <dbReference type="EMBL" id="EME78539.1"/>
    </source>
</evidence>
<dbReference type="AlphaFoldDB" id="M2ZHC4"/>
<protein>
    <submittedName>
        <fullName evidence="1">Uncharacterized protein</fullName>
    </submittedName>
</protein>
<dbReference type="Proteomes" id="UP000016932">
    <property type="component" value="Unassembled WGS sequence"/>
</dbReference>
<organism evidence="1 2">
    <name type="scientific">Pseudocercospora fijiensis (strain CIRAD86)</name>
    <name type="common">Black leaf streak disease fungus</name>
    <name type="synonym">Mycosphaerella fijiensis</name>
    <dbReference type="NCBI Taxonomy" id="383855"/>
    <lineage>
        <taxon>Eukaryota</taxon>
        <taxon>Fungi</taxon>
        <taxon>Dikarya</taxon>
        <taxon>Ascomycota</taxon>
        <taxon>Pezizomycotina</taxon>
        <taxon>Dothideomycetes</taxon>
        <taxon>Dothideomycetidae</taxon>
        <taxon>Mycosphaerellales</taxon>
        <taxon>Mycosphaerellaceae</taxon>
        <taxon>Pseudocercospora</taxon>
    </lineage>
</organism>
<dbReference type="HOGENOM" id="CLU_442209_0_0_1"/>
<gene>
    <name evidence="1" type="ORF">MYCFIDRAFT_178673</name>
</gene>